<dbReference type="Pfam" id="PF00856">
    <property type="entry name" value="SET"/>
    <property type="match status" value="1"/>
</dbReference>
<feature type="domain" description="SET" evidence="2">
    <location>
        <begin position="58"/>
        <end position="265"/>
    </location>
</feature>
<keyword evidence="1" id="KW-0732">Signal</keyword>
<evidence type="ECO:0000313" key="3">
    <source>
        <dbReference type="EMBL" id="CAJ1948599.1"/>
    </source>
</evidence>
<keyword evidence="4" id="KW-1185">Reference proteome</keyword>
<feature type="chain" id="PRO_5042045391" description="SET domain-containing protein" evidence="1">
    <location>
        <begin position="28"/>
        <end position="382"/>
    </location>
</feature>
<dbReference type="AlphaFoldDB" id="A0AAD2FQE5"/>
<dbReference type="PANTHER" id="PTHR13271">
    <property type="entry name" value="UNCHARACTERIZED PUTATIVE METHYLTRANSFERASE"/>
    <property type="match status" value="1"/>
</dbReference>
<dbReference type="SUPFAM" id="SSF82199">
    <property type="entry name" value="SET domain"/>
    <property type="match status" value="1"/>
</dbReference>
<accession>A0AAD2FQE5</accession>
<dbReference type="EMBL" id="CAKOGP040001747">
    <property type="protein sequence ID" value="CAJ1948599.1"/>
    <property type="molecule type" value="Genomic_DNA"/>
</dbReference>
<dbReference type="GO" id="GO:0016279">
    <property type="term" value="F:protein-lysine N-methyltransferase activity"/>
    <property type="evidence" value="ECO:0007669"/>
    <property type="project" value="TreeGrafter"/>
</dbReference>
<organism evidence="3 4">
    <name type="scientific">Cylindrotheca closterium</name>
    <dbReference type="NCBI Taxonomy" id="2856"/>
    <lineage>
        <taxon>Eukaryota</taxon>
        <taxon>Sar</taxon>
        <taxon>Stramenopiles</taxon>
        <taxon>Ochrophyta</taxon>
        <taxon>Bacillariophyta</taxon>
        <taxon>Bacillariophyceae</taxon>
        <taxon>Bacillariophycidae</taxon>
        <taxon>Bacillariales</taxon>
        <taxon>Bacillariaceae</taxon>
        <taxon>Cylindrotheca</taxon>
    </lineage>
</organism>
<protein>
    <recommendedName>
        <fullName evidence="2">SET domain-containing protein</fullName>
    </recommendedName>
</protein>
<feature type="signal peptide" evidence="1">
    <location>
        <begin position="1"/>
        <end position="27"/>
    </location>
</feature>
<sequence>MDSTKRFRAFLLILILTLSYCTTSVSSNHHGENQDDGTSKLVGELIDWMLAKGGSMDPRVEMRRWNPQDPTSYFGAFVNAPVKKGELLLKIPGAIKIQVEDPSIQDDWDYDEQVCQLSWMLKTEYELGDDSDYAPYINYLKAQPFGQIPAMWSNVGQHLLFEVQGDWSIHDFETQGEGEDIVMWLWKSFEPNCMFRNDTLNPFYIAMAVQRGYDIALIPVYDMLNHYNGDKVNSITRPSIYDKDGFGVYALRDLKAGEELFYSYHACPDCRDTIDIWGTPEMLRDFGFVEQYPHRFHLKKNGTIFVDEVVADDGSKSYVATCRDGECPRKEWVTEEMEYLQNVERKQIAKSKSFIPKYEYETIKQYHKALTVALDAVLPLCT</sequence>
<proteinExistence type="predicted"/>
<dbReference type="InterPro" id="IPR001214">
    <property type="entry name" value="SET_dom"/>
</dbReference>
<evidence type="ECO:0000259" key="2">
    <source>
        <dbReference type="PROSITE" id="PS50280"/>
    </source>
</evidence>
<comment type="caution">
    <text evidence="3">The sequence shown here is derived from an EMBL/GenBank/DDBJ whole genome shotgun (WGS) entry which is preliminary data.</text>
</comment>
<dbReference type="Proteomes" id="UP001295423">
    <property type="component" value="Unassembled WGS sequence"/>
</dbReference>
<dbReference type="InterPro" id="IPR046341">
    <property type="entry name" value="SET_dom_sf"/>
</dbReference>
<name>A0AAD2FQE5_9STRA</name>
<dbReference type="PANTHER" id="PTHR13271:SF151">
    <property type="entry name" value="SET DOMAIN-CONTAINING PROTEIN 4"/>
    <property type="match status" value="1"/>
</dbReference>
<dbReference type="InterPro" id="IPR050600">
    <property type="entry name" value="SETD3_SETD6_MTase"/>
</dbReference>
<dbReference type="Gene3D" id="3.90.1410.10">
    <property type="entry name" value="set domain protein methyltransferase, domain 1"/>
    <property type="match status" value="1"/>
</dbReference>
<evidence type="ECO:0000256" key="1">
    <source>
        <dbReference type="SAM" id="SignalP"/>
    </source>
</evidence>
<dbReference type="PROSITE" id="PS50280">
    <property type="entry name" value="SET"/>
    <property type="match status" value="1"/>
</dbReference>
<reference evidence="3" key="1">
    <citation type="submission" date="2023-08" db="EMBL/GenBank/DDBJ databases">
        <authorList>
            <person name="Audoor S."/>
            <person name="Bilcke G."/>
        </authorList>
    </citation>
    <scope>NUCLEOTIDE SEQUENCE</scope>
</reference>
<dbReference type="CDD" id="cd10527">
    <property type="entry name" value="SET_LSMT"/>
    <property type="match status" value="1"/>
</dbReference>
<gene>
    <name evidence="3" type="ORF">CYCCA115_LOCUS11697</name>
</gene>
<evidence type="ECO:0000313" key="4">
    <source>
        <dbReference type="Proteomes" id="UP001295423"/>
    </source>
</evidence>